<evidence type="ECO:0000256" key="4">
    <source>
        <dbReference type="ARBA" id="ARBA00022833"/>
    </source>
</evidence>
<dbReference type="PANTHER" id="PTHR46233:SF3">
    <property type="entry name" value="HYDROXYACYLGLUTATHIONE HYDROLASE GLOC"/>
    <property type="match status" value="1"/>
</dbReference>
<dbReference type="SMART" id="SM00849">
    <property type="entry name" value="Lactamase_B"/>
    <property type="match status" value="1"/>
</dbReference>
<dbReference type="GO" id="GO:0046872">
    <property type="term" value="F:metal ion binding"/>
    <property type="evidence" value="ECO:0007669"/>
    <property type="project" value="UniProtKB-KW"/>
</dbReference>
<dbReference type="SUPFAM" id="SSF56281">
    <property type="entry name" value="Metallo-hydrolase/oxidoreductase"/>
    <property type="match status" value="1"/>
</dbReference>
<dbReference type="InterPro" id="IPR001279">
    <property type="entry name" value="Metallo-B-lactamas"/>
</dbReference>
<feature type="domain" description="Metallo-beta-lactamase" evidence="5">
    <location>
        <begin position="15"/>
        <end position="198"/>
    </location>
</feature>
<dbReference type="KEGG" id="ntn:D5366_04650"/>
<keyword evidence="3 6" id="KW-0378">Hydrolase</keyword>
<evidence type="ECO:0000256" key="1">
    <source>
        <dbReference type="ARBA" id="ARBA00001947"/>
    </source>
</evidence>
<dbReference type="AlphaFoldDB" id="A0A4Y6V5K3"/>
<keyword evidence="7" id="KW-1185">Reference proteome</keyword>
<keyword evidence="4" id="KW-0862">Zinc</keyword>
<accession>A0A4Y6V5K3</accession>
<keyword evidence="2" id="KW-0479">Metal-binding</keyword>
<comment type="cofactor">
    <cofactor evidence="1">
        <name>Zn(2+)</name>
        <dbReference type="ChEBI" id="CHEBI:29105"/>
    </cofactor>
</comment>
<dbReference type="PANTHER" id="PTHR46233">
    <property type="entry name" value="HYDROXYACYLGLUTATHIONE HYDROLASE GLOC"/>
    <property type="match status" value="1"/>
</dbReference>
<dbReference type="EMBL" id="CP032485">
    <property type="protein sequence ID" value="QDH24634.1"/>
    <property type="molecule type" value="Genomic_DNA"/>
</dbReference>
<reference evidence="6 7" key="1">
    <citation type="submission" date="2018-09" db="EMBL/GenBank/DDBJ databases">
        <title>The complete genome sequence of Neokomagataea tanensis NBRC 106556(T).</title>
        <authorList>
            <person name="Chua K.-O."/>
            <person name="See-Too W.-S."/>
            <person name="Hong K.-W."/>
            <person name="Yin W.-F."/>
            <person name="Chan K.-G."/>
        </authorList>
    </citation>
    <scope>NUCLEOTIDE SEQUENCE [LARGE SCALE GENOMIC DNA]</scope>
    <source>
        <strain evidence="7">AH13 \ NBRC 106556</strain>
    </source>
</reference>
<name>A0A4Y6V5K3_9PROT</name>
<dbReference type="Gene3D" id="3.60.15.10">
    <property type="entry name" value="Ribonuclease Z/Hydroxyacylglutathione hydrolase-like"/>
    <property type="match status" value="1"/>
</dbReference>
<evidence type="ECO:0000259" key="5">
    <source>
        <dbReference type="SMART" id="SM00849"/>
    </source>
</evidence>
<dbReference type="OrthoDB" id="9802991at2"/>
<dbReference type="Pfam" id="PF00753">
    <property type="entry name" value="Lactamase_B"/>
    <property type="match status" value="1"/>
</dbReference>
<dbReference type="InterPro" id="IPR051453">
    <property type="entry name" value="MBL_Glyoxalase_II"/>
</dbReference>
<evidence type="ECO:0000256" key="2">
    <source>
        <dbReference type="ARBA" id="ARBA00022723"/>
    </source>
</evidence>
<dbReference type="Proteomes" id="UP000317214">
    <property type="component" value="Chromosome"/>
</dbReference>
<protein>
    <submittedName>
        <fullName evidence="6">MBL fold metallo-hydrolase</fullName>
    </submittedName>
</protein>
<gene>
    <name evidence="6" type="ORF">D5366_04650</name>
</gene>
<organism evidence="6 7">
    <name type="scientific">Neokomagataea tanensis</name>
    <dbReference type="NCBI Taxonomy" id="661191"/>
    <lineage>
        <taxon>Bacteria</taxon>
        <taxon>Pseudomonadati</taxon>
        <taxon>Pseudomonadota</taxon>
        <taxon>Alphaproteobacteria</taxon>
        <taxon>Acetobacterales</taxon>
        <taxon>Acetobacteraceae</taxon>
        <taxon>Neokomagataea</taxon>
    </lineage>
</organism>
<dbReference type="GO" id="GO:0016787">
    <property type="term" value="F:hydrolase activity"/>
    <property type="evidence" value="ECO:0007669"/>
    <property type="project" value="UniProtKB-KW"/>
</dbReference>
<evidence type="ECO:0000313" key="7">
    <source>
        <dbReference type="Proteomes" id="UP000317214"/>
    </source>
</evidence>
<dbReference type="InterPro" id="IPR036866">
    <property type="entry name" value="RibonucZ/Hydroxyglut_hydro"/>
</dbReference>
<sequence length="220" mass="23713">MGRLKYQRVPVTPFRQNCMVVSADSGRAVVIDPGGDVGDIVSTLGGMHVEAILLTHGHLDHAGGADELKEALTARQGEAVPILGPDIRDAFLLGTICDQAAAFGLQGMRNVEPDKYLEAGNRLTFLGETFEVRHVPGHTPGHIVFVNTAEGCAFVGDTLFRQTVGRTDFAYGDAEGLVKAIRTELFSLPDEMIIYCGHGMPTTIGEERKHNPFFPAEAPQ</sequence>
<evidence type="ECO:0000313" key="6">
    <source>
        <dbReference type="EMBL" id="QDH24634.1"/>
    </source>
</evidence>
<proteinExistence type="predicted"/>
<evidence type="ECO:0000256" key="3">
    <source>
        <dbReference type="ARBA" id="ARBA00022801"/>
    </source>
</evidence>